<feature type="region of interest" description="Disordered" evidence="2">
    <location>
        <begin position="289"/>
        <end position="576"/>
    </location>
</feature>
<evidence type="ECO:0000256" key="1">
    <source>
        <dbReference type="SAM" id="Coils"/>
    </source>
</evidence>
<accession>A0A3M7M0H6</accession>
<feature type="region of interest" description="Disordered" evidence="2">
    <location>
        <begin position="752"/>
        <end position="785"/>
    </location>
</feature>
<dbReference type="CDD" id="cd12432">
    <property type="entry name" value="RRM_ACINU"/>
    <property type="match status" value="1"/>
</dbReference>
<reference evidence="4 5" key="1">
    <citation type="journal article" date="2014" name="PLoS ONE">
        <title>De novo Genome Assembly of the Fungal Plant Pathogen Pyrenophora semeniperda.</title>
        <authorList>
            <person name="Soliai M.M."/>
            <person name="Meyer S.E."/>
            <person name="Udall J.A."/>
            <person name="Elzinga D.E."/>
            <person name="Hermansen R.A."/>
            <person name="Bodily P.M."/>
            <person name="Hart A.A."/>
            <person name="Coleman C.E."/>
        </authorList>
    </citation>
    <scope>NUCLEOTIDE SEQUENCE [LARGE SCALE GENOMIC DNA]</scope>
    <source>
        <strain evidence="4 5">CCB06</strain>
        <tissue evidence="4">Mycelium</tissue>
    </source>
</reference>
<evidence type="ECO:0000259" key="3">
    <source>
        <dbReference type="Pfam" id="PF02037"/>
    </source>
</evidence>
<dbReference type="InterPro" id="IPR036361">
    <property type="entry name" value="SAP_dom_sf"/>
</dbReference>
<feature type="coiled-coil region" evidence="1">
    <location>
        <begin position="682"/>
        <end position="709"/>
    </location>
</feature>
<dbReference type="OrthoDB" id="5348404at2759"/>
<organism evidence="4 5">
    <name type="scientific">Pyrenophora seminiperda CCB06</name>
    <dbReference type="NCBI Taxonomy" id="1302712"/>
    <lineage>
        <taxon>Eukaryota</taxon>
        <taxon>Fungi</taxon>
        <taxon>Dikarya</taxon>
        <taxon>Ascomycota</taxon>
        <taxon>Pezizomycotina</taxon>
        <taxon>Dothideomycetes</taxon>
        <taxon>Pleosporomycetidae</taxon>
        <taxon>Pleosporales</taxon>
        <taxon>Pleosporineae</taxon>
        <taxon>Pleosporaceae</taxon>
        <taxon>Pyrenophora</taxon>
    </lineage>
</organism>
<feature type="compositionally biased region" description="Basic and acidic residues" evidence="2">
    <location>
        <begin position="545"/>
        <end position="566"/>
    </location>
</feature>
<sequence>MHTAHGPSQEHNCICNLLRLSQAVCRYTFAHKVPDESLGLLRRLDERRRNVSRAEGIDADLLWRIQYALGAGQTKHSVTTRYIRTSSNLWWGSSEGMYRANMDDAATAISQIAWFLLQHLPQLGSMPEPQTCDMVFEISFECGGWGGGTATHGPTEAGIVDGEIDAPEARCRLLDHSLDRLLGATFGGNAQHVCYLVLRCQCLDCFLQPGFVGVYKGKLADAMLGQRVAHVRRASGSSCDYPSFVATTTAPSHGTMTDYSKQTVAQLRQLLKDRSIPSTGLTRKAQIIEKLEEADAPPDAVQVDKAEDEADEEAGARSSAEPDAELTRETEPELDPVPATTADALPETISPMHSEGPRPDEIKAIEALAEDGATTEEPGSIQAGAQMKDELAQGELPDAPGPTADASHLAPPSSELPEDVQNNGKDEKASSPAPNEKQSVEKPELLAIREQSTAETSRLNTEELEADSRKRKRRSDTPEMAADEIKAKKHRPSQEPAPEVYLKEDDDIVMDQRRPDDEEAAAADAEEHSHATPVPIGPPSPTVETDTKREKKENSARYKDLVDSRPDNMPLEALTDDRPTIPALHPVTHALYIRNFMRPLRPEPLRAHLVSLASPPSASPDPTIVKSLFLDAMKTHAIVLFSSTTAASRVRASLHGSIWPPEGNRKELWVDFIPEENVEAWIKQEEDAIAAEKEARANVSDEISELRLKELDAETSRDWAPGEVRKGRGIKIEMKYKYSFDEDDRIVEIGEDRGPWSEGFRGGRGGFRGRGRGGGFRGRGDNWRG</sequence>
<proteinExistence type="predicted"/>
<feature type="compositionally biased region" description="Polar residues" evidence="2">
    <location>
        <begin position="450"/>
        <end position="459"/>
    </location>
</feature>
<evidence type="ECO:0000313" key="5">
    <source>
        <dbReference type="Proteomes" id="UP000265663"/>
    </source>
</evidence>
<dbReference type="InterPro" id="IPR003034">
    <property type="entry name" value="SAP_dom"/>
</dbReference>
<dbReference type="EMBL" id="KE747814">
    <property type="protein sequence ID" value="RMZ67959.1"/>
    <property type="molecule type" value="Genomic_DNA"/>
</dbReference>
<name>A0A3M7M0H6_9PLEO</name>
<dbReference type="PANTHER" id="PTHR47031:SF3">
    <property type="entry name" value="SAP DOMAIN-CONTAINING PROTEIN"/>
    <property type="match status" value="1"/>
</dbReference>
<keyword evidence="5" id="KW-1185">Reference proteome</keyword>
<dbReference type="Pfam" id="PF02037">
    <property type="entry name" value="SAP"/>
    <property type="match status" value="1"/>
</dbReference>
<evidence type="ECO:0000313" key="4">
    <source>
        <dbReference type="EMBL" id="RMZ67959.1"/>
    </source>
</evidence>
<protein>
    <submittedName>
        <fullName evidence="4">SAP domain</fullName>
    </submittedName>
</protein>
<dbReference type="AlphaFoldDB" id="A0A3M7M0H6"/>
<dbReference type="Proteomes" id="UP000265663">
    <property type="component" value="Unassembled WGS sequence"/>
</dbReference>
<gene>
    <name evidence="4" type="ORF">GMOD_00004049</name>
</gene>
<dbReference type="PANTHER" id="PTHR47031">
    <property type="entry name" value="SAP DNA-BINDING DOMAIN-CONTAINING PROTEIN"/>
    <property type="match status" value="1"/>
</dbReference>
<feature type="compositionally biased region" description="Gly residues" evidence="2">
    <location>
        <begin position="760"/>
        <end position="777"/>
    </location>
</feature>
<dbReference type="InterPro" id="IPR034257">
    <property type="entry name" value="Acinus_RRM"/>
</dbReference>
<feature type="domain" description="SAP" evidence="3">
    <location>
        <begin position="258"/>
        <end position="295"/>
    </location>
</feature>
<dbReference type="Gene3D" id="1.10.720.30">
    <property type="entry name" value="SAP domain"/>
    <property type="match status" value="1"/>
</dbReference>
<dbReference type="SUPFAM" id="SSF68906">
    <property type="entry name" value="SAP domain"/>
    <property type="match status" value="1"/>
</dbReference>
<evidence type="ECO:0000256" key="2">
    <source>
        <dbReference type="SAM" id="MobiDB-lite"/>
    </source>
</evidence>
<keyword evidence="1" id="KW-0175">Coiled coil</keyword>
<feature type="compositionally biased region" description="Basic and acidic residues" evidence="2">
    <location>
        <begin position="355"/>
        <end position="364"/>
    </location>
</feature>